<comment type="similarity">
    <text evidence="1 6">Belongs to the XseB family.</text>
</comment>
<dbReference type="SUPFAM" id="SSF116842">
    <property type="entry name" value="XseB-like"/>
    <property type="match status" value="1"/>
</dbReference>
<comment type="subunit">
    <text evidence="6">Heterooligomer composed of large and small subunits.</text>
</comment>
<keyword evidence="3 6" id="KW-0540">Nuclease</keyword>
<reference evidence="8 9" key="1">
    <citation type="submission" date="2019-08" db="EMBL/GenBank/DDBJ databases">
        <title>Deep-cultivation of Planctomycetes and their phenomic and genomic characterization uncovers novel biology.</title>
        <authorList>
            <person name="Wiegand S."/>
            <person name="Jogler M."/>
            <person name="Boedeker C."/>
            <person name="Pinto D."/>
            <person name="Vollmers J."/>
            <person name="Rivas-Marin E."/>
            <person name="Kohn T."/>
            <person name="Peeters S.H."/>
            <person name="Heuer A."/>
            <person name="Rast P."/>
            <person name="Oberbeckmann S."/>
            <person name="Bunk B."/>
            <person name="Jeske O."/>
            <person name="Meyerdierks A."/>
            <person name="Storesund J.E."/>
            <person name="Kallscheuer N."/>
            <person name="Luecker S."/>
            <person name="Lage O.M."/>
            <person name="Pohl T."/>
            <person name="Merkel B.J."/>
            <person name="Hornburger P."/>
            <person name="Mueller R.-W."/>
            <person name="Bruemmer F."/>
            <person name="Labrenz M."/>
            <person name="Spormann A.M."/>
            <person name="Op den Camp H."/>
            <person name="Overmann J."/>
            <person name="Amann R."/>
            <person name="Jetten M.S.M."/>
            <person name="Mascher T."/>
            <person name="Medema M.H."/>
            <person name="Devos D.P."/>
            <person name="Kaster A.-K."/>
            <person name="Ovreas L."/>
            <person name="Rohde M."/>
            <person name="Galperin M.Y."/>
            <person name="Jogler C."/>
        </authorList>
    </citation>
    <scope>NUCLEOTIDE SEQUENCE [LARGE SCALE GENOMIC DNA]</scope>
    <source>
        <strain evidence="8 9">Pr1d</strain>
    </source>
</reference>
<keyword evidence="9" id="KW-1185">Reference proteome</keyword>
<dbReference type="HAMAP" id="MF_00337">
    <property type="entry name" value="Exonuc_7_S"/>
    <property type="match status" value="1"/>
</dbReference>
<dbReference type="Proteomes" id="UP000323917">
    <property type="component" value="Chromosome"/>
</dbReference>
<dbReference type="EMBL" id="CP042913">
    <property type="protein sequence ID" value="QEG35024.1"/>
    <property type="molecule type" value="Genomic_DNA"/>
</dbReference>
<comment type="catalytic activity">
    <reaction evidence="6">
        <text>Exonucleolytic cleavage in either 5'- to 3'- or 3'- to 5'-direction to yield nucleoside 5'-phosphates.</text>
        <dbReference type="EC" id="3.1.11.6"/>
    </reaction>
</comment>
<dbReference type="GO" id="GO:0008855">
    <property type="term" value="F:exodeoxyribonuclease VII activity"/>
    <property type="evidence" value="ECO:0007669"/>
    <property type="project" value="UniProtKB-UniRule"/>
</dbReference>
<dbReference type="GO" id="GO:0009318">
    <property type="term" value="C:exodeoxyribonuclease VII complex"/>
    <property type="evidence" value="ECO:0007669"/>
    <property type="project" value="UniProtKB-UniRule"/>
</dbReference>
<evidence type="ECO:0000256" key="7">
    <source>
        <dbReference type="SAM" id="MobiDB-lite"/>
    </source>
</evidence>
<evidence type="ECO:0000256" key="5">
    <source>
        <dbReference type="ARBA" id="ARBA00022839"/>
    </source>
</evidence>
<keyword evidence="5 6" id="KW-0269">Exonuclease</keyword>
<dbReference type="KEGG" id="bgok:Pr1d_23140"/>
<evidence type="ECO:0000313" key="9">
    <source>
        <dbReference type="Proteomes" id="UP000323917"/>
    </source>
</evidence>
<protein>
    <recommendedName>
        <fullName evidence="6">Exodeoxyribonuclease 7 small subunit</fullName>
        <ecNumber evidence="6">3.1.11.6</ecNumber>
    </recommendedName>
    <alternativeName>
        <fullName evidence="6">Exodeoxyribonuclease VII small subunit</fullName>
        <shortName evidence="6">Exonuclease VII small subunit</shortName>
    </alternativeName>
</protein>
<evidence type="ECO:0000256" key="1">
    <source>
        <dbReference type="ARBA" id="ARBA00009998"/>
    </source>
</evidence>
<dbReference type="GO" id="GO:0005829">
    <property type="term" value="C:cytosol"/>
    <property type="evidence" value="ECO:0007669"/>
    <property type="project" value="TreeGrafter"/>
</dbReference>
<dbReference type="EC" id="3.1.11.6" evidence="6"/>
<evidence type="ECO:0000256" key="6">
    <source>
        <dbReference type="HAMAP-Rule" id="MF_00337"/>
    </source>
</evidence>
<dbReference type="InterPro" id="IPR037004">
    <property type="entry name" value="Exonuc_VII_ssu_sf"/>
</dbReference>
<dbReference type="Gene3D" id="1.10.287.1040">
    <property type="entry name" value="Exonuclease VII, small subunit"/>
    <property type="match status" value="1"/>
</dbReference>
<dbReference type="PANTHER" id="PTHR34137:SF1">
    <property type="entry name" value="EXODEOXYRIBONUCLEASE 7 SMALL SUBUNIT"/>
    <property type="match status" value="1"/>
</dbReference>
<evidence type="ECO:0000256" key="3">
    <source>
        <dbReference type="ARBA" id="ARBA00022722"/>
    </source>
</evidence>
<sequence length="117" mass="13127">MAKKKPKQEQPVFEQSLKELEAIVGKLESGKLGLEESLEHYESGMRHLKQCNELLRSAERRIALVTGIDADGNARSESFDADEEESLVTKGESRSRRRSSTAKRRSASEVDDDSSLF</sequence>
<dbReference type="NCBIfam" id="TIGR01280">
    <property type="entry name" value="xseB"/>
    <property type="match status" value="1"/>
</dbReference>
<dbReference type="PANTHER" id="PTHR34137">
    <property type="entry name" value="EXODEOXYRIBONUCLEASE 7 SMALL SUBUNIT"/>
    <property type="match status" value="1"/>
</dbReference>
<dbReference type="RefSeq" id="WP_168205178.1">
    <property type="nucleotide sequence ID" value="NZ_CP042913.1"/>
</dbReference>
<dbReference type="AlphaFoldDB" id="A0A5B9Q7L3"/>
<dbReference type="GO" id="GO:0006308">
    <property type="term" value="P:DNA catabolic process"/>
    <property type="evidence" value="ECO:0007669"/>
    <property type="project" value="UniProtKB-UniRule"/>
</dbReference>
<evidence type="ECO:0000256" key="4">
    <source>
        <dbReference type="ARBA" id="ARBA00022801"/>
    </source>
</evidence>
<feature type="region of interest" description="Disordered" evidence="7">
    <location>
        <begin position="72"/>
        <end position="117"/>
    </location>
</feature>
<comment type="function">
    <text evidence="6">Bidirectionally degrades single-stranded DNA into large acid-insoluble oligonucleotides, which are then degraded further into small acid-soluble oligonucleotides.</text>
</comment>
<name>A0A5B9Q7L3_9BACT</name>
<gene>
    <name evidence="6 8" type="primary">xseB</name>
    <name evidence="8" type="ORF">Pr1d_23140</name>
</gene>
<dbReference type="Pfam" id="PF02609">
    <property type="entry name" value="Exonuc_VII_S"/>
    <property type="match status" value="1"/>
</dbReference>
<organism evidence="8 9">
    <name type="scientific">Bythopirellula goksoeyrii</name>
    <dbReference type="NCBI Taxonomy" id="1400387"/>
    <lineage>
        <taxon>Bacteria</taxon>
        <taxon>Pseudomonadati</taxon>
        <taxon>Planctomycetota</taxon>
        <taxon>Planctomycetia</taxon>
        <taxon>Pirellulales</taxon>
        <taxon>Lacipirellulaceae</taxon>
        <taxon>Bythopirellula</taxon>
    </lineage>
</organism>
<accession>A0A5B9Q7L3</accession>
<keyword evidence="4 6" id="KW-0378">Hydrolase</keyword>
<feature type="compositionally biased region" description="Basic residues" evidence="7">
    <location>
        <begin position="95"/>
        <end position="105"/>
    </location>
</feature>
<evidence type="ECO:0000256" key="2">
    <source>
        <dbReference type="ARBA" id="ARBA00022490"/>
    </source>
</evidence>
<proteinExistence type="inferred from homology"/>
<evidence type="ECO:0000313" key="8">
    <source>
        <dbReference type="EMBL" id="QEG35024.1"/>
    </source>
</evidence>
<keyword evidence="2 6" id="KW-0963">Cytoplasm</keyword>
<comment type="subcellular location">
    <subcellularLocation>
        <location evidence="6">Cytoplasm</location>
    </subcellularLocation>
</comment>
<dbReference type="InterPro" id="IPR003761">
    <property type="entry name" value="Exonuc_VII_S"/>
</dbReference>